<organism evidence="1 2">
    <name type="scientific">Actinocatenispora sera</name>
    <dbReference type="NCBI Taxonomy" id="390989"/>
    <lineage>
        <taxon>Bacteria</taxon>
        <taxon>Bacillati</taxon>
        <taxon>Actinomycetota</taxon>
        <taxon>Actinomycetes</taxon>
        <taxon>Micromonosporales</taxon>
        <taxon>Micromonosporaceae</taxon>
        <taxon>Actinocatenispora</taxon>
    </lineage>
</organism>
<accession>A0A810L2G0</accession>
<dbReference type="Proteomes" id="UP000680750">
    <property type="component" value="Chromosome"/>
</dbReference>
<dbReference type="KEGG" id="aser:Asera_27340"/>
<proteinExistence type="predicted"/>
<gene>
    <name evidence="1" type="ORF">Asera_27340</name>
</gene>
<dbReference type="RefSeq" id="WP_157035179.1">
    <property type="nucleotide sequence ID" value="NZ_AP023354.1"/>
</dbReference>
<sequence>MNVATQKFMFYSQWAHNPGSVIAKPPMPTYEELLSGCDRAPRAAWSVTWTDDDDR</sequence>
<dbReference type="EMBL" id="AP023354">
    <property type="protein sequence ID" value="BCJ28626.1"/>
    <property type="molecule type" value="Genomic_DNA"/>
</dbReference>
<name>A0A810L2G0_9ACTN</name>
<dbReference type="AlphaFoldDB" id="A0A810L2G0"/>
<protein>
    <submittedName>
        <fullName evidence="1">Uncharacterized protein</fullName>
    </submittedName>
</protein>
<evidence type="ECO:0000313" key="2">
    <source>
        <dbReference type="Proteomes" id="UP000680750"/>
    </source>
</evidence>
<evidence type="ECO:0000313" key="1">
    <source>
        <dbReference type="EMBL" id="BCJ28626.1"/>
    </source>
</evidence>
<keyword evidence="2" id="KW-1185">Reference proteome</keyword>
<reference evidence="1" key="1">
    <citation type="submission" date="2020-08" db="EMBL/GenBank/DDBJ databases">
        <title>Whole genome shotgun sequence of Actinocatenispora sera NBRC 101916.</title>
        <authorList>
            <person name="Komaki H."/>
            <person name="Tamura T."/>
        </authorList>
    </citation>
    <scope>NUCLEOTIDE SEQUENCE</scope>
    <source>
        <strain evidence="1">NBRC 101916</strain>
    </source>
</reference>